<dbReference type="SUPFAM" id="SSF56112">
    <property type="entry name" value="Protein kinase-like (PK-like)"/>
    <property type="match status" value="1"/>
</dbReference>
<evidence type="ECO:0000313" key="2">
    <source>
        <dbReference type="EMBL" id="CAG8499657.1"/>
    </source>
</evidence>
<keyword evidence="3" id="KW-1185">Reference proteome</keyword>
<evidence type="ECO:0000259" key="1">
    <source>
        <dbReference type="Pfam" id="PF07714"/>
    </source>
</evidence>
<comment type="caution">
    <text evidence="2">The sequence shown here is derived from an EMBL/GenBank/DDBJ whole genome shotgun (WGS) entry which is preliminary data.</text>
</comment>
<feature type="non-terminal residue" evidence="2">
    <location>
        <position position="171"/>
    </location>
</feature>
<dbReference type="InterPro" id="IPR001245">
    <property type="entry name" value="Ser-Thr/Tyr_kinase_cat_dom"/>
</dbReference>
<reference evidence="2" key="1">
    <citation type="submission" date="2021-06" db="EMBL/GenBank/DDBJ databases">
        <authorList>
            <person name="Kallberg Y."/>
            <person name="Tangrot J."/>
            <person name="Rosling A."/>
        </authorList>
    </citation>
    <scope>NUCLEOTIDE SEQUENCE</scope>
    <source>
        <strain evidence="2">CL551</strain>
    </source>
</reference>
<accession>A0A9N9EZ26</accession>
<dbReference type="Gene3D" id="1.10.510.10">
    <property type="entry name" value="Transferase(Phosphotransferase) domain 1"/>
    <property type="match status" value="1"/>
</dbReference>
<dbReference type="EMBL" id="CAJVPV010001499">
    <property type="protein sequence ID" value="CAG8499657.1"/>
    <property type="molecule type" value="Genomic_DNA"/>
</dbReference>
<dbReference type="GO" id="GO:0004672">
    <property type="term" value="F:protein kinase activity"/>
    <property type="evidence" value="ECO:0007669"/>
    <property type="project" value="InterPro"/>
</dbReference>
<dbReference type="InterPro" id="IPR011009">
    <property type="entry name" value="Kinase-like_dom_sf"/>
</dbReference>
<dbReference type="AlphaFoldDB" id="A0A9N9EZ26"/>
<feature type="domain" description="Serine-threonine/tyrosine-protein kinase catalytic" evidence="1">
    <location>
        <begin position="29"/>
        <end position="145"/>
    </location>
</feature>
<gene>
    <name evidence="2" type="ORF">AMORRO_LOCUS3189</name>
</gene>
<dbReference type="Proteomes" id="UP000789342">
    <property type="component" value="Unassembled WGS sequence"/>
</dbReference>
<name>A0A9N9EZ26_9GLOM</name>
<dbReference type="OrthoDB" id="2366965at2759"/>
<evidence type="ECO:0000313" key="3">
    <source>
        <dbReference type="Proteomes" id="UP000789342"/>
    </source>
</evidence>
<proteinExistence type="predicted"/>
<sequence>IGEENHRNIEKLVKGHINIIEYNKISVGNYITDGGTYRVQKAVWNSKGSSVVTILKHIKEKSDETKHSAIIRELKIYHSVNAKNDHENYTFFTIHSFDVSDRFSRSPDGSYIIILEYANLGDLHNYLTNNHSTITWREKIDIGKQELCFEREKSVVTIIPMNHLFSNSHMM</sequence>
<dbReference type="Pfam" id="PF07714">
    <property type="entry name" value="PK_Tyr_Ser-Thr"/>
    <property type="match status" value="1"/>
</dbReference>
<organism evidence="2 3">
    <name type="scientific">Acaulospora morrowiae</name>
    <dbReference type="NCBI Taxonomy" id="94023"/>
    <lineage>
        <taxon>Eukaryota</taxon>
        <taxon>Fungi</taxon>
        <taxon>Fungi incertae sedis</taxon>
        <taxon>Mucoromycota</taxon>
        <taxon>Glomeromycotina</taxon>
        <taxon>Glomeromycetes</taxon>
        <taxon>Diversisporales</taxon>
        <taxon>Acaulosporaceae</taxon>
        <taxon>Acaulospora</taxon>
    </lineage>
</organism>
<protein>
    <submittedName>
        <fullName evidence="2">13485_t:CDS:1</fullName>
    </submittedName>
</protein>